<protein>
    <submittedName>
        <fullName evidence="2">Uncharacterized protein</fullName>
    </submittedName>
</protein>
<feature type="region of interest" description="Disordered" evidence="1">
    <location>
        <begin position="78"/>
        <end position="163"/>
    </location>
</feature>
<name>A0A9R1VH40_LACSA</name>
<dbReference type="Proteomes" id="UP000235145">
    <property type="component" value="Unassembled WGS sequence"/>
</dbReference>
<evidence type="ECO:0000313" key="3">
    <source>
        <dbReference type="Proteomes" id="UP000235145"/>
    </source>
</evidence>
<feature type="compositionally biased region" description="Basic and acidic residues" evidence="1">
    <location>
        <begin position="113"/>
        <end position="132"/>
    </location>
</feature>
<organism evidence="2 3">
    <name type="scientific">Lactuca sativa</name>
    <name type="common">Garden lettuce</name>
    <dbReference type="NCBI Taxonomy" id="4236"/>
    <lineage>
        <taxon>Eukaryota</taxon>
        <taxon>Viridiplantae</taxon>
        <taxon>Streptophyta</taxon>
        <taxon>Embryophyta</taxon>
        <taxon>Tracheophyta</taxon>
        <taxon>Spermatophyta</taxon>
        <taxon>Magnoliopsida</taxon>
        <taxon>eudicotyledons</taxon>
        <taxon>Gunneridae</taxon>
        <taxon>Pentapetalae</taxon>
        <taxon>asterids</taxon>
        <taxon>campanulids</taxon>
        <taxon>Asterales</taxon>
        <taxon>Asteraceae</taxon>
        <taxon>Cichorioideae</taxon>
        <taxon>Cichorieae</taxon>
        <taxon>Lactucinae</taxon>
        <taxon>Lactuca</taxon>
    </lineage>
</organism>
<proteinExistence type="predicted"/>
<evidence type="ECO:0000313" key="2">
    <source>
        <dbReference type="EMBL" id="KAJ0206090.1"/>
    </source>
</evidence>
<reference evidence="2 3" key="1">
    <citation type="journal article" date="2017" name="Nat. Commun.">
        <title>Genome assembly with in vitro proximity ligation data and whole-genome triplication in lettuce.</title>
        <authorList>
            <person name="Reyes-Chin-Wo S."/>
            <person name="Wang Z."/>
            <person name="Yang X."/>
            <person name="Kozik A."/>
            <person name="Arikit S."/>
            <person name="Song C."/>
            <person name="Xia L."/>
            <person name="Froenicke L."/>
            <person name="Lavelle D.O."/>
            <person name="Truco M.J."/>
            <person name="Xia R."/>
            <person name="Zhu S."/>
            <person name="Xu C."/>
            <person name="Xu H."/>
            <person name="Xu X."/>
            <person name="Cox K."/>
            <person name="Korf I."/>
            <person name="Meyers B.C."/>
            <person name="Michelmore R.W."/>
        </authorList>
    </citation>
    <scope>NUCLEOTIDE SEQUENCE [LARGE SCALE GENOMIC DNA]</scope>
    <source>
        <strain evidence="3">cv. Salinas</strain>
        <tissue evidence="2">Seedlings</tissue>
    </source>
</reference>
<gene>
    <name evidence="2" type="ORF">LSAT_V11C500238920</name>
</gene>
<dbReference type="PANTHER" id="PTHR37615">
    <property type="entry name" value="NUCLEOPORIN NUP159-LIKE"/>
    <property type="match status" value="1"/>
</dbReference>
<feature type="compositionally biased region" description="Basic residues" evidence="1">
    <location>
        <begin position="149"/>
        <end position="163"/>
    </location>
</feature>
<comment type="caution">
    <text evidence="2">The sequence shown here is derived from an EMBL/GenBank/DDBJ whole genome shotgun (WGS) entry which is preliminary data.</text>
</comment>
<feature type="compositionally biased region" description="Acidic residues" evidence="1">
    <location>
        <begin position="101"/>
        <end position="112"/>
    </location>
</feature>
<sequence length="163" mass="18742">MVVFSLSPLIITLPFDLISSSSYLSFLFAKYSKVAWFPYLLDSFLFSQWMGKKKMPMKTKELSLAMAESSSVIGEVQVEQQQGQLITPRKRGRPRKIVDKSEEDDEESLQEEMELKKAKSNEELVKKEDKEPSSPTTTTIAANKDQPRRSRRKSKPRKISLSY</sequence>
<dbReference type="AlphaFoldDB" id="A0A9R1VH40"/>
<dbReference type="PANTHER" id="PTHR37615:SF1">
    <property type="entry name" value="NUCLEOPORIN NUP159-LIKE"/>
    <property type="match status" value="1"/>
</dbReference>
<keyword evidence="3" id="KW-1185">Reference proteome</keyword>
<dbReference type="EMBL" id="NBSK02000005">
    <property type="protein sequence ID" value="KAJ0206090.1"/>
    <property type="molecule type" value="Genomic_DNA"/>
</dbReference>
<accession>A0A9R1VH40</accession>
<evidence type="ECO:0000256" key="1">
    <source>
        <dbReference type="SAM" id="MobiDB-lite"/>
    </source>
</evidence>